<evidence type="ECO:0000256" key="6">
    <source>
        <dbReference type="ARBA" id="ARBA00023136"/>
    </source>
</evidence>
<keyword evidence="4 7" id="KW-0812">Transmembrane</keyword>
<proteinExistence type="inferred from homology"/>
<feature type="transmembrane region" description="Helical" evidence="7">
    <location>
        <begin position="188"/>
        <end position="206"/>
    </location>
</feature>
<dbReference type="PANTHER" id="PTHR43386">
    <property type="entry name" value="OLIGOPEPTIDE TRANSPORT SYSTEM PERMEASE PROTEIN APPC"/>
    <property type="match status" value="1"/>
</dbReference>
<comment type="subcellular location">
    <subcellularLocation>
        <location evidence="1 7">Cell membrane</location>
        <topology evidence="1 7">Multi-pass membrane protein</topology>
    </subcellularLocation>
</comment>
<keyword evidence="5 7" id="KW-1133">Transmembrane helix</keyword>
<feature type="transmembrane region" description="Helical" evidence="7">
    <location>
        <begin position="49"/>
        <end position="69"/>
    </location>
</feature>
<comment type="similarity">
    <text evidence="7">Belongs to the binding-protein-dependent transport system permease family.</text>
</comment>
<organism evidence="9 10">
    <name type="scientific">Pseudodonghicola flavimaris</name>
    <dbReference type="NCBI Taxonomy" id="3050036"/>
    <lineage>
        <taxon>Bacteria</taxon>
        <taxon>Pseudomonadati</taxon>
        <taxon>Pseudomonadota</taxon>
        <taxon>Alphaproteobacteria</taxon>
        <taxon>Rhodobacterales</taxon>
        <taxon>Paracoccaceae</taxon>
        <taxon>Pseudodonghicola</taxon>
    </lineage>
</organism>
<dbReference type="PANTHER" id="PTHR43386:SF26">
    <property type="entry name" value="ABC TRANSPORTER PERMEASE PROTEIN"/>
    <property type="match status" value="1"/>
</dbReference>
<dbReference type="CDD" id="cd06261">
    <property type="entry name" value="TM_PBP2"/>
    <property type="match status" value="1"/>
</dbReference>
<feature type="transmembrane region" description="Helical" evidence="7">
    <location>
        <begin position="291"/>
        <end position="312"/>
    </location>
</feature>
<dbReference type="Pfam" id="PF12911">
    <property type="entry name" value="OppC_N"/>
    <property type="match status" value="1"/>
</dbReference>
<dbReference type="InterPro" id="IPR050366">
    <property type="entry name" value="BP-dependent_transpt_permease"/>
</dbReference>
<comment type="caution">
    <text evidence="9">The sequence shown here is derived from an EMBL/GenBank/DDBJ whole genome shotgun (WGS) entry which is preliminary data.</text>
</comment>
<evidence type="ECO:0000256" key="2">
    <source>
        <dbReference type="ARBA" id="ARBA00022448"/>
    </source>
</evidence>
<keyword evidence="10" id="KW-1185">Reference proteome</keyword>
<evidence type="ECO:0000313" key="9">
    <source>
        <dbReference type="EMBL" id="MDK3019072.1"/>
    </source>
</evidence>
<dbReference type="Gene3D" id="1.10.3720.10">
    <property type="entry name" value="MetI-like"/>
    <property type="match status" value="1"/>
</dbReference>
<gene>
    <name evidence="9" type="ORF">QO033_15420</name>
</gene>
<feature type="transmembrane region" description="Helical" evidence="7">
    <location>
        <begin position="120"/>
        <end position="148"/>
    </location>
</feature>
<feature type="transmembrane region" description="Helical" evidence="7">
    <location>
        <begin position="245"/>
        <end position="271"/>
    </location>
</feature>
<accession>A0ABT7F371</accession>
<keyword evidence="2 7" id="KW-0813">Transport</keyword>
<feature type="transmembrane region" description="Helical" evidence="7">
    <location>
        <begin position="160"/>
        <end position="182"/>
    </location>
</feature>
<name>A0ABT7F371_9RHOB</name>
<feature type="domain" description="ABC transmembrane type-1" evidence="8">
    <location>
        <begin position="118"/>
        <end position="318"/>
    </location>
</feature>
<keyword evidence="6 7" id="KW-0472">Membrane</keyword>
<dbReference type="PROSITE" id="PS50928">
    <property type="entry name" value="ABC_TM1"/>
    <property type="match status" value="1"/>
</dbReference>
<evidence type="ECO:0000313" key="10">
    <source>
        <dbReference type="Proteomes" id="UP001243757"/>
    </source>
</evidence>
<dbReference type="InterPro" id="IPR025966">
    <property type="entry name" value="OppC_N"/>
</dbReference>
<keyword evidence="3" id="KW-1003">Cell membrane</keyword>
<dbReference type="RefSeq" id="WP_284481873.1">
    <property type="nucleotide sequence ID" value="NZ_JASNJD010000011.1"/>
</dbReference>
<evidence type="ECO:0000256" key="4">
    <source>
        <dbReference type="ARBA" id="ARBA00022692"/>
    </source>
</evidence>
<dbReference type="Proteomes" id="UP001243757">
    <property type="component" value="Unassembled WGS sequence"/>
</dbReference>
<protein>
    <submittedName>
        <fullName evidence="9">ABC transporter permease</fullName>
    </submittedName>
</protein>
<sequence>MAEPETKMEKLAPPPQTVTHAPALPARFRRLAQLRDSDLWFSFRTHPSAVFAAALLALVALTAFLAPLITPQNPYDLASLELWNSEIPPIWNAEGQWPYLLGTDTQGRDILSAILYGSRISLIIGFASVLLALSVGLALGLVAGYFGGWIDNVIMRLGDVLLSMPFILIAILITAIAAASLPAGLKDVLAAPILIFAIAVPSWVQYARTVRASAMVEARKEYVQAARLIRVKAWRIMLHHILPNCMTPIMVAATLNFGLAILSEATLSFLGVGMPPDQPSLGTLIRIGNQYLFSGLWWIVVFPSIQLCLIVLSVNMIGDWLRDALNPKLR</sequence>
<reference evidence="9 10" key="1">
    <citation type="submission" date="2023-05" db="EMBL/GenBank/DDBJ databases">
        <title>Pseudodonghicola sp. nov.</title>
        <authorList>
            <person name="Huang J."/>
        </authorList>
    </citation>
    <scope>NUCLEOTIDE SEQUENCE [LARGE SCALE GENOMIC DNA]</scope>
    <source>
        <strain evidence="9 10">IC7</strain>
    </source>
</reference>
<dbReference type="InterPro" id="IPR000515">
    <property type="entry name" value="MetI-like"/>
</dbReference>
<evidence type="ECO:0000256" key="1">
    <source>
        <dbReference type="ARBA" id="ARBA00004651"/>
    </source>
</evidence>
<dbReference type="SUPFAM" id="SSF161098">
    <property type="entry name" value="MetI-like"/>
    <property type="match status" value="1"/>
</dbReference>
<evidence type="ECO:0000256" key="3">
    <source>
        <dbReference type="ARBA" id="ARBA00022475"/>
    </source>
</evidence>
<evidence type="ECO:0000259" key="8">
    <source>
        <dbReference type="PROSITE" id="PS50928"/>
    </source>
</evidence>
<dbReference type="InterPro" id="IPR035906">
    <property type="entry name" value="MetI-like_sf"/>
</dbReference>
<evidence type="ECO:0000256" key="7">
    <source>
        <dbReference type="RuleBase" id="RU363032"/>
    </source>
</evidence>
<dbReference type="EMBL" id="JASNJD010000011">
    <property type="protein sequence ID" value="MDK3019072.1"/>
    <property type="molecule type" value="Genomic_DNA"/>
</dbReference>
<dbReference type="Pfam" id="PF00528">
    <property type="entry name" value="BPD_transp_1"/>
    <property type="match status" value="1"/>
</dbReference>
<evidence type="ECO:0000256" key="5">
    <source>
        <dbReference type="ARBA" id="ARBA00022989"/>
    </source>
</evidence>